<reference evidence="7 8" key="1">
    <citation type="submission" date="2016-02" db="EMBL/GenBank/DDBJ databases">
        <authorList>
            <consortium name="Pathogen Informatics"/>
        </authorList>
    </citation>
    <scope>NUCLEOTIDE SEQUENCE [LARGE SCALE GENOMIC DNA]</scope>
    <source>
        <strain evidence="7 8">RC20</strain>
    </source>
</reference>
<keyword evidence="8" id="KW-1185">Reference proteome</keyword>
<dbReference type="HAMAP" id="MF_02225">
    <property type="entry name" value="CoaBC"/>
    <property type="match status" value="1"/>
</dbReference>
<name>A0A128EJK7_9BACT</name>
<dbReference type="AlphaFoldDB" id="A0A128EJK7"/>
<feature type="domain" description="Flavoprotein" evidence="5">
    <location>
        <begin position="5"/>
        <end position="147"/>
    </location>
</feature>
<dbReference type="GO" id="GO:0015941">
    <property type="term" value="P:pantothenate catabolic process"/>
    <property type="evidence" value="ECO:0007669"/>
    <property type="project" value="InterPro"/>
</dbReference>
<feature type="binding site" evidence="3">
    <location>
        <begin position="302"/>
        <end position="305"/>
    </location>
    <ligand>
        <name>CTP</name>
        <dbReference type="ChEBI" id="CHEBI:37563"/>
    </ligand>
</feature>
<comment type="function">
    <text evidence="4">Catalyzes two steps in the biosynthesis of coenzyme A. In the first step cysteine is conjugated to 4'-phosphopantothenate to form 4-phosphopantothenoylcysteine, in the latter compound is decarboxylated to form 4'-phosphopantotheine.</text>
</comment>
<dbReference type="SUPFAM" id="SSF102645">
    <property type="entry name" value="CoaB-like"/>
    <property type="match status" value="1"/>
</dbReference>
<feature type="binding site" evidence="3">
    <location>
        <position position="284"/>
    </location>
    <ligand>
        <name>CTP</name>
        <dbReference type="ChEBI" id="CHEBI:37563"/>
    </ligand>
</feature>
<comment type="function">
    <text evidence="3">Catalyzes two sequential steps in the biosynthesis of coenzyme A. In the first step cysteine is conjugated to 4'-phosphopantothenate to form 4-phosphopantothenoylcysteine. In the second step the latter compound is decarboxylated to form 4'-phosphopantotheine.</text>
</comment>
<dbReference type="GO" id="GO:0046872">
    <property type="term" value="F:metal ion binding"/>
    <property type="evidence" value="ECO:0007669"/>
    <property type="project" value="UniProtKB-KW"/>
</dbReference>
<evidence type="ECO:0000313" key="8">
    <source>
        <dbReference type="Proteomes" id="UP000069632"/>
    </source>
</evidence>
<comment type="cofactor">
    <cofactor evidence="3">
        <name>Mg(2+)</name>
        <dbReference type="ChEBI" id="CHEBI:18420"/>
    </cofactor>
</comment>
<dbReference type="PANTHER" id="PTHR14359:SF6">
    <property type="entry name" value="PHOSPHOPANTOTHENOYLCYSTEINE DECARBOXYLASE"/>
    <property type="match status" value="1"/>
</dbReference>
<evidence type="ECO:0000259" key="5">
    <source>
        <dbReference type="Pfam" id="PF02441"/>
    </source>
</evidence>
<keyword evidence="3" id="KW-0460">Magnesium</keyword>
<dbReference type="InterPro" id="IPR007085">
    <property type="entry name" value="DNA/pantothenate-metab_flavo_C"/>
</dbReference>
<dbReference type="InterPro" id="IPR005252">
    <property type="entry name" value="CoaBC"/>
</dbReference>
<evidence type="ECO:0000259" key="6">
    <source>
        <dbReference type="Pfam" id="PF04127"/>
    </source>
</evidence>
<feature type="domain" description="DNA/pantothenate metabolism flavoprotein C-terminal" evidence="6">
    <location>
        <begin position="185"/>
        <end position="389"/>
    </location>
</feature>
<sequence length="392" mass="43026">MLQNKKILLAVCGSVSFYKAYEILSSLKKLGADVYVMLSDGALNFTQVQSFQALCDHPVLSSQTEDWHNGIGHMGYSRMDLVIIAPASVNTINKLAAGICDNVFMETLIASSNVPLIIAPAANNRMLEHFSTVNSLSLLEKNGAIIIEPVRKTLACKDVGKGGLADVNSIVYAAQRAILTDRFYQDKTVVVTGGPTEEKIDDVRTITNLSSGKMAKALADAFYFLGADVIFITSVDFEVPYKVIKFDSSFGLQSALYNQKLKKDDIIVMAAAVSDYIPNKIKGKLDKNEIGDILNLKFKKAPDIISGVTDNKIKKIGFKLEVSDEEALYNARNMLKEKNLNAVCLNVLGNTVKFGGDNTKITFMTEKTKIELKENSKREVALEIANLIKVYV</sequence>
<dbReference type="SUPFAM" id="SSF52507">
    <property type="entry name" value="Homo-oligomeric flavin-containing Cys decarboxylases, HFCD"/>
    <property type="match status" value="1"/>
</dbReference>
<feature type="active site" description="Proton donor" evidence="3">
    <location>
        <position position="156"/>
    </location>
</feature>
<gene>
    <name evidence="3 7" type="primary">coaBC</name>
    <name evidence="7" type="ORF">ERS672216_01593</name>
</gene>
<evidence type="ECO:0000256" key="4">
    <source>
        <dbReference type="RuleBase" id="RU364078"/>
    </source>
</evidence>
<feature type="binding site" evidence="3">
    <location>
        <position position="318"/>
    </location>
    <ligand>
        <name>CTP</name>
        <dbReference type="ChEBI" id="CHEBI:37563"/>
    </ligand>
</feature>
<dbReference type="InterPro" id="IPR036551">
    <property type="entry name" value="Flavin_trans-like"/>
</dbReference>
<comment type="caution">
    <text evidence="3">Lacks conserved residue(s) required for the propagation of feature annotation.</text>
</comment>
<evidence type="ECO:0000256" key="1">
    <source>
        <dbReference type="ARBA" id="ARBA00022793"/>
    </source>
</evidence>
<keyword evidence="3 4" id="KW-0288">FMN</keyword>
<comment type="catalytic activity">
    <reaction evidence="3 4">
        <text>(R)-4'-phosphopantothenate + L-cysteine + CTP = N-[(R)-4-phosphopantothenoyl]-L-cysteine + CMP + diphosphate + H(+)</text>
        <dbReference type="Rhea" id="RHEA:19397"/>
        <dbReference type="ChEBI" id="CHEBI:10986"/>
        <dbReference type="ChEBI" id="CHEBI:15378"/>
        <dbReference type="ChEBI" id="CHEBI:33019"/>
        <dbReference type="ChEBI" id="CHEBI:35235"/>
        <dbReference type="ChEBI" id="CHEBI:37563"/>
        <dbReference type="ChEBI" id="CHEBI:59458"/>
        <dbReference type="ChEBI" id="CHEBI:60377"/>
        <dbReference type="EC" id="6.3.2.5"/>
    </reaction>
</comment>
<protein>
    <recommendedName>
        <fullName evidence="3">Coenzyme A biosynthesis bifunctional protein CoaBC</fullName>
    </recommendedName>
    <alternativeName>
        <fullName evidence="3">DNA/pantothenate metabolism flavoprotein</fullName>
    </alternativeName>
    <alternativeName>
        <fullName evidence="3">Phosphopantothenoylcysteine synthetase/decarboxylase</fullName>
        <shortName evidence="3">PPCS-PPCDC</shortName>
    </alternativeName>
    <domain>
        <recommendedName>
            <fullName evidence="3">Phosphopantothenoylcysteine decarboxylase</fullName>
            <shortName evidence="3">PPC decarboxylase</shortName>
            <shortName evidence="3">PPC-DC</shortName>
            <ecNumber evidence="3">4.1.1.36</ecNumber>
        </recommendedName>
        <alternativeName>
            <fullName evidence="3">CoaC</fullName>
        </alternativeName>
    </domain>
    <domain>
        <recommendedName>
            <fullName evidence="3">Phosphopantothenate--cysteine ligase</fullName>
            <ecNumber evidence="3">6.3.2.5</ecNumber>
        </recommendedName>
        <alternativeName>
            <fullName evidence="3">CoaB</fullName>
        </alternativeName>
        <alternativeName>
            <fullName evidence="3">Phosphopantothenoylcysteine synthetase</fullName>
            <shortName evidence="3">PPC synthetase</shortName>
            <shortName evidence="3">PPC-S</shortName>
        </alternativeName>
    </domain>
</protein>
<dbReference type="UniPathway" id="UPA00241">
    <property type="reaction ID" value="UER00353"/>
</dbReference>
<comment type="similarity">
    <text evidence="3 4">In the C-terminal section; belongs to the PPC synthetase family.</text>
</comment>
<keyword evidence="2 3" id="KW-0456">Lyase</keyword>
<keyword evidence="3 4" id="KW-0285">Flavoprotein</keyword>
<proteinExistence type="inferred from homology"/>
<dbReference type="RefSeq" id="WP_075531832.1">
    <property type="nucleotide sequence ID" value="NZ_CP053844.1"/>
</dbReference>
<feature type="region of interest" description="Phosphopantothenate--cysteine ligase" evidence="3">
    <location>
        <begin position="189"/>
        <end position="392"/>
    </location>
</feature>
<evidence type="ECO:0000256" key="3">
    <source>
        <dbReference type="HAMAP-Rule" id="MF_02225"/>
    </source>
</evidence>
<keyword evidence="3" id="KW-0511">Multifunctional enzyme</keyword>
<feature type="binding site" evidence="3">
    <location>
        <position position="338"/>
    </location>
    <ligand>
        <name>CTP</name>
        <dbReference type="ChEBI" id="CHEBI:37563"/>
    </ligand>
</feature>
<organism evidence="7 8">
    <name type="scientific">Campylobacter geochelonis</name>
    <dbReference type="NCBI Taxonomy" id="1780362"/>
    <lineage>
        <taxon>Bacteria</taxon>
        <taxon>Pseudomonadati</taxon>
        <taxon>Campylobacterota</taxon>
        <taxon>Epsilonproteobacteria</taxon>
        <taxon>Campylobacterales</taxon>
        <taxon>Campylobacteraceae</taxon>
        <taxon>Campylobacter</taxon>
    </lineage>
</organism>
<keyword evidence="1 3" id="KW-0210">Decarboxylase</keyword>
<dbReference type="GO" id="GO:0010181">
    <property type="term" value="F:FMN binding"/>
    <property type="evidence" value="ECO:0007669"/>
    <property type="project" value="UniProtKB-UniRule"/>
</dbReference>
<dbReference type="Pfam" id="PF02441">
    <property type="entry name" value="Flavoprotein"/>
    <property type="match status" value="1"/>
</dbReference>
<dbReference type="Pfam" id="PF04127">
    <property type="entry name" value="DFP"/>
    <property type="match status" value="1"/>
</dbReference>
<dbReference type="GO" id="GO:0004632">
    <property type="term" value="F:phosphopantothenate--cysteine ligase activity"/>
    <property type="evidence" value="ECO:0007669"/>
    <property type="project" value="UniProtKB-UniRule"/>
</dbReference>
<dbReference type="NCBIfam" id="TIGR00521">
    <property type="entry name" value="coaBC_dfp"/>
    <property type="match status" value="1"/>
</dbReference>
<comment type="pathway">
    <text evidence="3 4">Cofactor biosynthesis; coenzyme A biosynthesis; CoA from (R)-pantothenate: step 3/5.</text>
</comment>
<dbReference type="Proteomes" id="UP000069632">
    <property type="component" value="Unassembled WGS sequence"/>
</dbReference>
<dbReference type="Gene3D" id="3.40.50.10300">
    <property type="entry name" value="CoaB-like"/>
    <property type="match status" value="1"/>
</dbReference>
<feature type="region of interest" description="Phosphopantothenoylcysteine decarboxylase" evidence="3">
    <location>
        <begin position="1"/>
        <end position="188"/>
    </location>
</feature>
<comment type="similarity">
    <text evidence="3 4">In the N-terminal section; belongs to the HFCD (homo-oligomeric flavin containing Cys decarboxylase) superfamily.</text>
</comment>
<keyword evidence="3" id="KW-0479">Metal-binding</keyword>
<evidence type="ECO:0000256" key="2">
    <source>
        <dbReference type="ARBA" id="ARBA00023239"/>
    </source>
</evidence>
<dbReference type="GO" id="GO:0015937">
    <property type="term" value="P:coenzyme A biosynthetic process"/>
    <property type="evidence" value="ECO:0007669"/>
    <property type="project" value="UniProtKB-UniRule"/>
</dbReference>
<dbReference type="OrthoDB" id="9802554at2"/>
<dbReference type="GO" id="GO:0071513">
    <property type="term" value="C:phosphopantothenoylcysteine decarboxylase complex"/>
    <property type="evidence" value="ECO:0007669"/>
    <property type="project" value="TreeGrafter"/>
</dbReference>
<comment type="catalytic activity">
    <reaction evidence="3 4">
        <text>N-[(R)-4-phosphopantothenoyl]-L-cysteine + H(+) = (R)-4'-phosphopantetheine + CO2</text>
        <dbReference type="Rhea" id="RHEA:16793"/>
        <dbReference type="ChEBI" id="CHEBI:15378"/>
        <dbReference type="ChEBI" id="CHEBI:16526"/>
        <dbReference type="ChEBI" id="CHEBI:59458"/>
        <dbReference type="ChEBI" id="CHEBI:61723"/>
        <dbReference type="EC" id="4.1.1.36"/>
    </reaction>
</comment>
<comment type="pathway">
    <text evidence="3 4">Cofactor biosynthesis; coenzyme A biosynthesis; CoA from (R)-pantothenate: step 2/5.</text>
</comment>
<dbReference type="PANTHER" id="PTHR14359">
    <property type="entry name" value="HOMO-OLIGOMERIC FLAVIN CONTAINING CYS DECARBOXYLASE FAMILY"/>
    <property type="match status" value="1"/>
</dbReference>
<keyword evidence="3 4" id="KW-0436">Ligase</keyword>
<dbReference type="EMBL" id="FIZP01000011">
    <property type="protein sequence ID" value="CZE48786.1"/>
    <property type="molecule type" value="Genomic_DNA"/>
</dbReference>
<dbReference type="EC" id="6.3.2.5" evidence="3"/>
<dbReference type="Gene3D" id="3.40.50.1950">
    <property type="entry name" value="Flavin prenyltransferase-like"/>
    <property type="match status" value="1"/>
</dbReference>
<dbReference type="EC" id="4.1.1.36" evidence="3"/>
<dbReference type="GO" id="GO:0004633">
    <property type="term" value="F:phosphopantothenoylcysteine decarboxylase activity"/>
    <property type="evidence" value="ECO:0007669"/>
    <property type="project" value="UniProtKB-UniRule"/>
</dbReference>
<evidence type="ECO:0000313" key="7">
    <source>
        <dbReference type="EMBL" id="CZE48786.1"/>
    </source>
</evidence>
<dbReference type="InterPro" id="IPR035929">
    <property type="entry name" value="CoaB-like_sf"/>
</dbReference>
<dbReference type="InterPro" id="IPR003382">
    <property type="entry name" value="Flavoprotein"/>
</dbReference>
<comment type="cofactor">
    <cofactor evidence="3">
        <name>FMN</name>
        <dbReference type="ChEBI" id="CHEBI:58210"/>
    </cofactor>
    <text evidence="3">Binds 1 FMN per subunit.</text>
</comment>
<feature type="binding site" evidence="3">
    <location>
        <position position="275"/>
    </location>
    <ligand>
        <name>CTP</name>
        <dbReference type="ChEBI" id="CHEBI:37563"/>
    </ligand>
</feature>
<accession>A0A128EJK7</accession>